<evidence type="ECO:0000313" key="3">
    <source>
        <dbReference type="Proteomes" id="UP001500037"/>
    </source>
</evidence>
<keyword evidence="1" id="KW-1133">Transmembrane helix</keyword>
<organism evidence="2 3">
    <name type="scientific">Kitasatospora nipponensis</name>
    <dbReference type="NCBI Taxonomy" id="258049"/>
    <lineage>
        <taxon>Bacteria</taxon>
        <taxon>Bacillati</taxon>
        <taxon>Actinomycetota</taxon>
        <taxon>Actinomycetes</taxon>
        <taxon>Kitasatosporales</taxon>
        <taxon>Streptomycetaceae</taxon>
        <taxon>Kitasatospora</taxon>
    </lineage>
</organism>
<feature type="transmembrane region" description="Helical" evidence="1">
    <location>
        <begin position="33"/>
        <end position="52"/>
    </location>
</feature>
<keyword evidence="1" id="KW-0812">Transmembrane</keyword>
<protein>
    <recommendedName>
        <fullName evidence="4">DUF3592 domain-containing protein</fullName>
    </recommendedName>
</protein>
<sequence>MGMPHDLVTVEGWTDVPPLRSSATRSPLGSRRLLVALVVGPLLAALGLAFVLHHVVLWRDFRGAARVPAVITDAEYVKPELLQDPSRMRVSLAGDGGPDEVVIDRPGSAPGRLRDGDRVVVLYSAARPGHAVFPQQLGMGELVLPVGFVAIGLSATVSGGLSLLGRHRGPRRGRV</sequence>
<evidence type="ECO:0000313" key="2">
    <source>
        <dbReference type="EMBL" id="GAA1216626.1"/>
    </source>
</evidence>
<keyword evidence="3" id="KW-1185">Reference proteome</keyword>
<gene>
    <name evidence="2" type="ORF">GCM10009665_03110</name>
</gene>
<dbReference type="EMBL" id="BAAALF010000003">
    <property type="protein sequence ID" value="GAA1216626.1"/>
    <property type="molecule type" value="Genomic_DNA"/>
</dbReference>
<evidence type="ECO:0000256" key="1">
    <source>
        <dbReference type="SAM" id="Phobius"/>
    </source>
</evidence>
<evidence type="ECO:0008006" key="4">
    <source>
        <dbReference type="Google" id="ProtNLM"/>
    </source>
</evidence>
<dbReference type="Proteomes" id="UP001500037">
    <property type="component" value="Unassembled WGS sequence"/>
</dbReference>
<name>A0ABN1VPB6_9ACTN</name>
<keyword evidence="1" id="KW-0472">Membrane</keyword>
<feature type="transmembrane region" description="Helical" evidence="1">
    <location>
        <begin position="142"/>
        <end position="164"/>
    </location>
</feature>
<accession>A0ABN1VPB6</accession>
<proteinExistence type="predicted"/>
<reference evidence="2 3" key="1">
    <citation type="journal article" date="2019" name="Int. J. Syst. Evol. Microbiol.">
        <title>The Global Catalogue of Microorganisms (GCM) 10K type strain sequencing project: providing services to taxonomists for standard genome sequencing and annotation.</title>
        <authorList>
            <consortium name="The Broad Institute Genomics Platform"/>
            <consortium name="The Broad Institute Genome Sequencing Center for Infectious Disease"/>
            <person name="Wu L."/>
            <person name="Ma J."/>
        </authorList>
    </citation>
    <scope>NUCLEOTIDE SEQUENCE [LARGE SCALE GENOMIC DNA]</scope>
    <source>
        <strain evidence="2 3">JCM 13004</strain>
    </source>
</reference>
<comment type="caution">
    <text evidence="2">The sequence shown here is derived from an EMBL/GenBank/DDBJ whole genome shotgun (WGS) entry which is preliminary data.</text>
</comment>